<gene>
    <name evidence="2" type="ORF">BFL28_16475</name>
</gene>
<evidence type="ECO:0000313" key="2">
    <source>
        <dbReference type="EMBL" id="ODP37882.1"/>
    </source>
</evidence>
<dbReference type="EMBL" id="MDDS01000023">
    <property type="protein sequence ID" value="ODP37882.1"/>
    <property type="molecule type" value="Genomic_DNA"/>
</dbReference>
<dbReference type="Proteomes" id="UP000094487">
    <property type="component" value="Unassembled WGS sequence"/>
</dbReference>
<keyword evidence="3" id="KW-1185">Reference proteome</keyword>
<feature type="domain" description="DUF1206" evidence="1">
    <location>
        <begin position="43"/>
        <end position="107"/>
    </location>
</feature>
<evidence type="ECO:0000259" key="1">
    <source>
        <dbReference type="Pfam" id="PF06724"/>
    </source>
</evidence>
<dbReference type="AlphaFoldDB" id="A0A1E3LVU3"/>
<accession>A0A1E3LVU3</accession>
<proteinExistence type="predicted"/>
<dbReference type="InterPro" id="IPR009597">
    <property type="entry name" value="DUF1206"/>
</dbReference>
<protein>
    <recommendedName>
        <fullName evidence="1">DUF1206 domain-containing protein</fullName>
    </recommendedName>
</protein>
<dbReference type="Pfam" id="PF06724">
    <property type="entry name" value="DUF1206"/>
    <property type="match status" value="1"/>
</dbReference>
<evidence type="ECO:0000313" key="3">
    <source>
        <dbReference type="Proteomes" id="UP000094487"/>
    </source>
</evidence>
<comment type="caution">
    <text evidence="2">The sequence shown here is derived from an EMBL/GenBank/DDBJ whole genome shotgun (WGS) entry which is preliminary data.</text>
</comment>
<dbReference type="RefSeq" id="WP_069320337.1">
    <property type="nucleotide sequence ID" value="NZ_MDDS01000023.1"/>
</dbReference>
<reference evidence="2 3" key="1">
    <citation type="submission" date="2016-08" db="EMBL/GenBank/DDBJ databases">
        <title>Draft genome of the agarase producing Sphingomonas sp. MCT13.</title>
        <authorList>
            <person name="D'Andrea M.M."/>
            <person name="Rossolini G.M."/>
            <person name="Thaller M.C."/>
        </authorList>
    </citation>
    <scope>NUCLEOTIDE SEQUENCE [LARGE SCALE GENOMIC DNA]</scope>
    <source>
        <strain evidence="2 3">MCT13</strain>
    </source>
</reference>
<sequence>MLGGCLLILLAVVQLIKAWKAGFLRHLAPNIARQSWVRWSGGAGYAARGIVFAITGDFVVGAGLHANAGEAGGMEEALSWLNSPVDIVIAAGLFCFGLFSLVEARFRVLHDAPADGLARQVVGR</sequence>
<name>A0A1E3LVU3_9SPHN</name>
<dbReference type="STRING" id="1888892.BFL28_16475"/>
<organism evidence="2 3">
    <name type="scientific">Sphingomonas turrisvirgatae</name>
    <dbReference type="NCBI Taxonomy" id="1888892"/>
    <lineage>
        <taxon>Bacteria</taxon>
        <taxon>Pseudomonadati</taxon>
        <taxon>Pseudomonadota</taxon>
        <taxon>Alphaproteobacteria</taxon>
        <taxon>Sphingomonadales</taxon>
        <taxon>Sphingomonadaceae</taxon>
        <taxon>Sphingomonas</taxon>
    </lineage>
</organism>